<keyword evidence="7" id="KW-1185">Reference proteome</keyword>
<dbReference type="Gene3D" id="3.40.50.300">
    <property type="entry name" value="P-loop containing nucleotide triphosphate hydrolases"/>
    <property type="match status" value="1"/>
</dbReference>
<organism evidence="6 7">
    <name type="scientific">Aspergillus bertholletiae</name>
    <dbReference type="NCBI Taxonomy" id="1226010"/>
    <lineage>
        <taxon>Eukaryota</taxon>
        <taxon>Fungi</taxon>
        <taxon>Dikarya</taxon>
        <taxon>Ascomycota</taxon>
        <taxon>Pezizomycotina</taxon>
        <taxon>Eurotiomycetes</taxon>
        <taxon>Eurotiomycetidae</taxon>
        <taxon>Eurotiales</taxon>
        <taxon>Aspergillaceae</taxon>
        <taxon>Aspergillus</taxon>
        <taxon>Aspergillus subgen. Circumdati</taxon>
    </lineage>
</organism>
<dbReference type="GO" id="GO:0005524">
    <property type="term" value="F:ATP binding"/>
    <property type="evidence" value="ECO:0007669"/>
    <property type="project" value="UniProtKB-KW"/>
</dbReference>
<dbReference type="PANTHER" id="PTHR43788:SF8">
    <property type="entry name" value="DNA-BINDING PROTEIN SMUBP-2"/>
    <property type="match status" value="1"/>
</dbReference>
<dbReference type="Proteomes" id="UP000326198">
    <property type="component" value="Unassembled WGS sequence"/>
</dbReference>
<keyword evidence="3" id="KW-0347">Helicase</keyword>
<dbReference type="AlphaFoldDB" id="A0A5N7B8Q7"/>
<keyword evidence="2" id="KW-0378">Hydrolase</keyword>
<dbReference type="InterPro" id="IPR041679">
    <property type="entry name" value="DNA2/NAM7-like_C"/>
</dbReference>
<keyword evidence="1" id="KW-0547">Nucleotide-binding</keyword>
<evidence type="ECO:0000256" key="2">
    <source>
        <dbReference type="ARBA" id="ARBA00022801"/>
    </source>
</evidence>
<dbReference type="GO" id="GO:0016787">
    <property type="term" value="F:hydrolase activity"/>
    <property type="evidence" value="ECO:0007669"/>
    <property type="project" value="UniProtKB-KW"/>
</dbReference>
<evidence type="ECO:0000259" key="5">
    <source>
        <dbReference type="Pfam" id="PF13087"/>
    </source>
</evidence>
<dbReference type="OrthoDB" id="4423012at2759"/>
<evidence type="ECO:0000256" key="3">
    <source>
        <dbReference type="ARBA" id="ARBA00022806"/>
    </source>
</evidence>
<keyword evidence="4" id="KW-0067">ATP-binding</keyword>
<proteinExistence type="predicted"/>
<dbReference type="InterPro" id="IPR027417">
    <property type="entry name" value="P-loop_NTPase"/>
</dbReference>
<dbReference type="InterPro" id="IPR050534">
    <property type="entry name" value="Coronavir_polyprotein_1ab"/>
</dbReference>
<gene>
    <name evidence="6" type="ORF">BDV26DRAFT_197474</name>
</gene>
<dbReference type="GO" id="GO:0043139">
    <property type="term" value="F:5'-3' DNA helicase activity"/>
    <property type="evidence" value="ECO:0007669"/>
    <property type="project" value="TreeGrafter"/>
</dbReference>
<dbReference type="Pfam" id="PF13087">
    <property type="entry name" value="AAA_12"/>
    <property type="match status" value="1"/>
</dbReference>
<dbReference type="PANTHER" id="PTHR43788">
    <property type="entry name" value="DNA2/NAM7 HELICASE FAMILY MEMBER"/>
    <property type="match status" value="1"/>
</dbReference>
<protein>
    <recommendedName>
        <fullName evidence="5">DNA2/NAM7 helicase-like C-terminal domain-containing protein</fullName>
    </recommendedName>
</protein>
<evidence type="ECO:0000256" key="4">
    <source>
        <dbReference type="ARBA" id="ARBA00022840"/>
    </source>
</evidence>
<name>A0A5N7B8Q7_9EURO</name>
<evidence type="ECO:0000313" key="6">
    <source>
        <dbReference type="EMBL" id="KAE8378143.1"/>
    </source>
</evidence>
<accession>A0A5N7B8Q7</accession>
<evidence type="ECO:0000313" key="7">
    <source>
        <dbReference type="Proteomes" id="UP000326198"/>
    </source>
</evidence>
<evidence type="ECO:0000256" key="1">
    <source>
        <dbReference type="ARBA" id="ARBA00022741"/>
    </source>
</evidence>
<sequence length="195" mass="21868">MFCIHKILYHPTSAAYSEGKVHAFHTGPSKNAGINPAKPLVVRLGIATWTLLGLFHFLHLEHAFKENSSDSLFHAREAELGVALVRSLIDRDILIISPCRARVALVKKIWEQRNPQANVNPRVQAVDGSQGSEANAVIVLITRNYGSTSFLESTKQTNMMRYRACVTQYVIGNWDVVSDDGKHTAHFWRSAQQKF</sequence>
<reference evidence="6 7" key="1">
    <citation type="submission" date="2019-04" db="EMBL/GenBank/DDBJ databases">
        <title>Friends and foes A comparative genomics studyof 23 Aspergillus species from section Flavi.</title>
        <authorList>
            <consortium name="DOE Joint Genome Institute"/>
            <person name="Kjaerbolling I."/>
            <person name="Vesth T."/>
            <person name="Frisvad J.C."/>
            <person name="Nybo J.L."/>
            <person name="Theobald S."/>
            <person name="Kildgaard S."/>
            <person name="Isbrandt T."/>
            <person name="Kuo A."/>
            <person name="Sato A."/>
            <person name="Lyhne E.K."/>
            <person name="Kogle M.E."/>
            <person name="Wiebenga A."/>
            <person name="Kun R.S."/>
            <person name="Lubbers R.J."/>
            <person name="Makela M.R."/>
            <person name="Barry K."/>
            <person name="Chovatia M."/>
            <person name="Clum A."/>
            <person name="Daum C."/>
            <person name="Haridas S."/>
            <person name="He G."/>
            <person name="LaButti K."/>
            <person name="Lipzen A."/>
            <person name="Mondo S."/>
            <person name="Riley R."/>
            <person name="Salamov A."/>
            <person name="Simmons B.A."/>
            <person name="Magnuson J.K."/>
            <person name="Henrissat B."/>
            <person name="Mortensen U.H."/>
            <person name="Larsen T.O."/>
            <person name="Devries R.P."/>
            <person name="Grigoriev I.V."/>
            <person name="Machida M."/>
            <person name="Baker S.E."/>
            <person name="Andersen M.R."/>
        </authorList>
    </citation>
    <scope>NUCLEOTIDE SEQUENCE [LARGE SCALE GENOMIC DNA]</scope>
    <source>
        <strain evidence="6 7">IBT 29228</strain>
    </source>
</reference>
<feature type="domain" description="DNA2/NAM7 helicase-like C-terminal" evidence="5">
    <location>
        <begin position="55"/>
        <end position="173"/>
    </location>
</feature>
<dbReference type="EMBL" id="ML736212">
    <property type="protein sequence ID" value="KAE8378143.1"/>
    <property type="molecule type" value="Genomic_DNA"/>
</dbReference>